<dbReference type="Proteomes" id="UP001497382">
    <property type="component" value="Unassembled WGS sequence"/>
</dbReference>
<evidence type="ECO:0000313" key="2">
    <source>
        <dbReference type="Proteomes" id="UP001497382"/>
    </source>
</evidence>
<proteinExistence type="predicted"/>
<comment type="caution">
    <text evidence="1">The sequence shown here is derived from an EMBL/GenBank/DDBJ whole genome shotgun (WGS) entry which is preliminary data.</text>
</comment>
<organism evidence="1 2">
    <name type="scientific">Larinioides sclopetarius</name>
    <dbReference type="NCBI Taxonomy" id="280406"/>
    <lineage>
        <taxon>Eukaryota</taxon>
        <taxon>Metazoa</taxon>
        <taxon>Ecdysozoa</taxon>
        <taxon>Arthropoda</taxon>
        <taxon>Chelicerata</taxon>
        <taxon>Arachnida</taxon>
        <taxon>Araneae</taxon>
        <taxon>Araneomorphae</taxon>
        <taxon>Entelegynae</taxon>
        <taxon>Araneoidea</taxon>
        <taxon>Araneidae</taxon>
        <taxon>Larinioides</taxon>
    </lineage>
</organism>
<accession>A0AAV1YYP0</accession>
<feature type="non-terminal residue" evidence="1">
    <location>
        <position position="64"/>
    </location>
</feature>
<dbReference type="EMBL" id="CAXIEN010000011">
    <property type="protein sequence ID" value="CAL1264241.1"/>
    <property type="molecule type" value="Genomic_DNA"/>
</dbReference>
<protein>
    <submittedName>
        <fullName evidence="1">Uncharacterized protein</fullName>
    </submittedName>
</protein>
<evidence type="ECO:0000313" key="1">
    <source>
        <dbReference type="EMBL" id="CAL1264241.1"/>
    </source>
</evidence>
<dbReference type="AlphaFoldDB" id="A0AAV1YYP0"/>
<keyword evidence="2" id="KW-1185">Reference proteome</keyword>
<sequence length="64" mass="7809">MMQTKRKSLSNASFEQISENIKLTDREAWRWMHDKGLRSSMKIYLSVEILIFFHILYRKRLFVS</sequence>
<gene>
    <name evidence="1" type="ORF">LARSCL_LOCUS1911</name>
</gene>
<name>A0AAV1YYP0_9ARAC</name>
<reference evidence="1 2" key="1">
    <citation type="submission" date="2024-04" db="EMBL/GenBank/DDBJ databases">
        <authorList>
            <person name="Rising A."/>
            <person name="Reimegard J."/>
            <person name="Sonavane S."/>
            <person name="Akerstrom W."/>
            <person name="Nylinder S."/>
            <person name="Hedman E."/>
            <person name="Kallberg Y."/>
        </authorList>
    </citation>
    <scope>NUCLEOTIDE SEQUENCE [LARGE SCALE GENOMIC DNA]</scope>
</reference>